<name>A0A068RJ64_9FUNG</name>
<comment type="caution">
    <text evidence="10">The sequence shown here is derived from an EMBL/GenBank/DDBJ whole genome shotgun (WGS) entry which is preliminary data.</text>
</comment>
<evidence type="ECO:0000256" key="8">
    <source>
        <dbReference type="SAM" id="SignalP"/>
    </source>
</evidence>
<reference evidence="10" key="1">
    <citation type="submission" date="2013-08" db="EMBL/GenBank/DDBJ databases">
        <title>Gene expansion shapes genome architecture in the human pathogen Lichtheimia corymbifera: an evolutionary genomics analysis in the ancient terrestrial Mucorales (Mucoromycotina).</title>
        <authorList>
            <person name="Schwartze V.U."/>
            <person name="Winter S."/>
            <person name="Shelest E."/>
            <person name="Marcet-Houben M."/>
            <person name="Horn F."/>
            <person name="Wehner S."/>
            <person name="Hoffmann K."/>
            <person name="Riege K."/>
            <person name="Sammeth M."/>
            <person name="Nowrousian M."/>
            <person name="Valiante V."/>
            <person name="Linde J."/>
            <person name="Jacobsen I.D."/>
            <person name="Marz M."/>
            <person name="Brakhage A.A."/>
            <person name="Gabaldon T."/>
            <person name="Bocker S."/>
            <person name="Voigt K."/>
        </authorList>
    </citation>
    <scope>NUCLEOTIDE SEQUENCE [LARGE SCALE GENOMIC DNA]</scope>
    <source>
        <strain evidence="10">FSU 9682</strain>
    </source>
</reference>
<gene>
    <name evidence="10" type="ORF">LCOR_00757.1</name>
</gene>
<evidence type="ECO:0000256" key="5">
    <source>
        <dbReference type="ARBA" id="ARBA00023136"/>
    </source>
</evidence>
<evidence type="ECO:0000256" key="2">
    <source>
        <dbReference type="ARBA" id="ARBA00022692"/>
    </source>
</evidence>
<dbReference type="GO" id="GO:0030134">
    <property type="term" value="C:COPII-coated ER to Golgi transport vesicle"/>
    <property type="evidence" value="ECO:0007669"/>
    <property type="project" value="TreeGrafter"/>
</dbReference>
<accession>A0A068RJ64</accession>
<dbReference type="InterPro" id="IPR005052">
    <property type="entry name" value="Lectin_leg"/>
</dbReference>
<evidence type="ECO:0000313" key="11">
    <source>
        <dbReference type="Proteomes" id="UP000027586"/>
    </source>
</evidence>
<dbReference type="Proteomes" id="UP000027586">
    <property type="component" value="Unassembled WGS sequence"/>
</dbReference>
<dbReference type="SUPFAM" id="SSF49899">
    <property type="entry name" value="Concanavalin A-like lectins/glucanases"/>
    <property type="match status" value="1"/>
</dbReference>
<dbReference type="InterPro" id="IPR013320">
    <property type="entry name" value="ConA-like_dom_sf"/>
</dbReference>
<dbReference type="OrthoDB" id="10265193at2759"/>
<dbReference type="GO" id="GO:0000139">
    <property type="term" value="C:Golgi membrane"/>
    <property type="evidence" value="ECO:0007669"/>
    <property type="project" value="TreeGrafter"/>
</dbReference>
<feature type="chain" id="PRO_5001652630" evidence="8">
    <location>
        <begin position="27"/>
        <end position="503"/>
    </location>
</feature>
<proteinExistence type="predicted"/>
<feature type="signal peptide" evidence="8">
    <location>
        <begin position="1"/>
        <end position="26"/>
    </location>
</feature>
<dbReference type="GO" id="GO:0005789">
    <property type="term" value="C:endoplasmic reticulum membrane"/>
    <property type="evidence" value="ECO:0007669"/>
    <property type="project" value="TreeGrafter"/>
</dbReference>
<dbReference type="Pfam" id="PF03388">
    <property type="entry name" value="Lectin_leg-like"/>
    <property type="match status" value="1"/>
</dbReference>
<protein>
    <submittedName>
        <fullName evidence="10">Protein ergic-53-like</fullName>
    </submittedName>
</protein>
<dbReference type="GO" id="GO:0005793">
    <property type="term" value="C:endoplasmic reticulum-Golgi intermediate compartment"/>
    <property type="evidence" value="ECO:0007669"/>
    <property type="project" value="TreeGrafter"/>
</dbReference>
<dbReference type="GO" id="GO:0006888">
    <property type="term" value="P:endoplasmic reticulum to Golgi vesicle-mediated transport"/>
    <property type="evidence" value="ECO:0007669"/>
    <property type="project" value="TreeGrafter"/>
</dbReference>
<dbReference type="Gene3D" id="2.60.120.200">
    <property type="match status" value="1"/>
</dbReference>
<keyword evidence="5 7" id="KW-0472">Membrane</keyword>
<evidence type="ECO:0000256" key="6">
    <source>
        <dbReference type="SAM" id="Coils"/>
    </source>
</evidence>
<dbReference type="PANTHER" id="PTHR12223:SF28">
    <property type="entry name" value="LECTIN, MANNOSE BINDING 1 LIKE"/>
    <property type="match status" value="1"/>
</dbReference>
<dbReference type="InterPro" id="IPR051136">
    <property type="entry name" value="Intracellular_Lectin-GPT"/>
</dbReference>
<dbReference type="EMBL" id="CBTN010000002">
    <property type="protein sequence ID" value="CDH48996.1"/>
    <property type="molecule type" value="Genomic_DNA"/>
</dbReference>
<comment type="subcellular location">
    <subcellularLocation>
        <location evidence="1">Membrane</location>
        <topology evidence="1">Single-pass type I membrane protein</topology>
    </subcellularLocation>
</comment>
<feature type="transmembrane region" description="Helical" evidence="7">
    <location>
        <begin position="472"/>
        <end position="491"/>
    </location>
</feature>
<evidence type="ECO:0000256" key="1">
    <source>
        <dbReference type="ARBA" id="ARBA00004479"/>
    </source>
</evidence>
<evidence type="ECO:0000256" key="7">
    <source>
        <dbReference type="SAM" id="Phobius"/>
    </source>
</evidence>
<organism evidence="10 11">
    <name type="scientific">Lichtheimia corymbifera JMRC:FSU:9682</name>
    <dbReference type="NCBI Taxonomy" id="1263082"/>
    <lineage>
        <taxon>Eukaryota</taxon>
        <taxon>Fungi</taxon>
        <taxon>Fungi incertae sedis</taxon>
        <taxon>Mucoromycota</taxon>
        <taxon>Mucoromycotina</taxon>
        <taxon>Mucoromycetes</taxon>
        <taxon>Mucorales</taxon>
        <taxon>Lichtheimiaceae</taxon>
        <taxon>Lichtheimia</taxon>
    </lineage>
</organism>
<feature type="coiled-coil region" evidence="6">
    <location>
        <begin position="410"/>
        <end position="437"/>
    </location>
</feature>
<evidence type="ECO:0000256" key="4">
    <source>
        <dbReference type="ARBA" id="ARBA00022989"/>
    </source>
</evidence>
<evidence type="ECO:0000256" key="3">
    <source>
        <dbReference type="ARBA" id="ARBA00022729"/>
    </source>
</evidence>
<dbReference type="PANTHER" id="PTHR12223">
    <property type="entry name" value="VESICULAR MANNOSE-BINDING LECTIN"/>
    <property type="match status" value="1"/>
</dbReference>
<dbReference type="AlphaFoldDB" id="A0A068RJ64"/>
<feature type="domain" description="L-type lectin-like" evidence="9">
    <location>
        <begin position="47"/>
        <end position="264"/>
    </location>
</feature>
<sequence>MRSTAAAAIMSARWFLVVLCATTAFAFPWSSSSNTQQDGNVPQAPSAKLDYKMTVKRPYLYNGSIPFWSSGGDLLMADDFIRLTPSVPGARGWIWAELPNTYAEWEAELTFRVSGSHMHGGRGLAFWYTKEAMGDGPIFGARDNWDGLGIWLDSANPRTHTPTTIAILNDGTLQFASRHNPEKYILGSCEINYRNTGNVPAHLRVTYKANILTVMLDPMGDGKDFRTCMQQPLSLPTGYYFGVSAASHNPADDHDLISFETWQLDPPAKTQHSKRPLEEEMVNKGEEFKELDEEQKKKIEETEFAVRRMREEAQGDQVRTETLATIATVFDTQKRILEDLQIMQMQVEALGAPTPEMLIMGNYEKKSNAAAASSSNQESGNMNAQEAIQTIKSVAEGMQAEARSIVTQMASQIEQQSREQERRSKQIEETMDRLEKAIYAINNHMAVQQKRMNEIGKDSAATRGTLSTLFKYILYAFAVQAVVGLGIYLYWKLRVERNEKKFL</sequence>
<dbReference type="VEuPathDB" id="FungiDB:LCOR_00757.1"/>
<keyword evidence="3 8" id="KW-0732">Signal</keyword>
<evidence type="ECO:0000259" key="9">
    <source>
        <dbReference type="PROSITE" id="PS51328"/>
    </source>
</evidence>
<keyword evidence="4 7" id="KW-1133">Transmembrane helix</keyword>
<dbReference type="GO" id="GO:0005537">
    <property type="term" value="F:D-mannose binding"/>
    <property type="evidence" value="ECO:0007669"/>
    <property type="project" value="TreeGrafter"/>
</dbReference>
<keyword evidence="6" id="KW-0175">Coiled coil</keyword>
<evidence type="ECO:0000313" key="10">
    <source>
        <dbReference type="EMBL" id="CDH48996.1"/>
    </source>
</evidence>
<keyword evidence="2 7" id="KW-0812">Transmembrane</keyword>
<keyword evidence="11" id="KW-1185">Reference proteome</keyword>
<dbReference type="PROSITE" id="PS51328">
    <property type="entry name" value="L_LECTIN_LIKE"/>
    <property type="match status" value="1"/>
</dbReference>
<dbReference type="STRING" id="1263082.A0A068RJ64"/>